<dbReference type="GO" id="GO:0016020">
    <property type="term" value="C:membrane"/>
    <property type="evidence" value="ECO:0007669"/>
    <property type="project" value="UniProtKB-SubCell"/>
</dbReference>
<evidence type="ECO:0000313" key="10">
    <source>
        <dbReference type="Proteomes" id="UP000294894"/>
    </source>
</evidence>
<keyword evidence="5 7" id="KW-0472">Membrane</keyword>
<feature type="transmembrane region" description="Helical" evidence="7">
    <location>
        <begin position="107"/>
        <end position="128"/>
    </location>
</feature>
<dbReference type="PANTHER" id="PTHR37461">
    <property type="entry name" value="ANTI-SIGMA-K FACTOR RSKA"/>
    <property type="match status" value="1"/>
</dbReference>
<sequence length="239" mass="25229">MSDEPRHQVLREMLGAYALGHLDEAEAALVRAHLDGCAACRADLQEIRPVARLLDQVDPAQFASPPTPPAGLGEQIRAEVSRERSVREGDELAARRATDARGRRRHLLGRGLVAAALVIGGVAVGGVVGRATAPEQPTVPTEPISMAAPGDSGVTVQSANLVAHTWGVELRIEAEGFAAGRTFRASFRTEDGDLVPAGEFLGVGADPMTCFLQSAVLREDVTEVLVTDVRGRTVLTSSL</sequence>
<dbReference type="RefSeq" id="WP_135078932.1">
    <property type="nucleotide sequence ID" value="NZ_CP038267.1"/>
</dbReference>
<evidence type="ECO:0000256" key="3">
    <source>
        <dbReference type="ARBA" id="ARBA00022989"/>
    </source>
</evidence>
<keyword evidence="2 7" id="KW-0812">Transmembrane</keyword>
<protein>
    <submittedName>
        <fullName evidence="9">Anti-sigma factor</fullName>
    </submittedName>
</protein>
<dbReference type="Gene3D" id="1.10.10.1320">
    <property type="entry name" value="Anti-sigma factor, zinc-finger domain"/>
    <property type="match status" value="1"/>
</dbReference>
<dbReference type="AlphaFoldDB" id="A0A4P7GMR9"/>
<dbReference type="PANTHER" id="PTHR37461:SF1">
    <property type="entry name" value="ANTI-SIGMA-K FACTOR RSKA"/>
    <property type="match status" value="1"/>
</dbReference>
<keyword evidence="6" id="KW-0804">Transcription</keyword>
<evidence type="ECO:0000259" key="8">
    <source>
        <dbReference type="Pfam" id="PF13490"/>
    </source>
</evidence>
<keyword evidence="4" id="KW-0805">Transcription regulation</keyword>
<evidence type="ECO:0000256" key="1">
    <source>
        <dbReference type="ARBA" id="ARBA00004167"/>
    </source>
</evidence>
<keyword evidence="3 7" id="KW-1133">Transmembrane helix</keyword>
<dbReference type="KEGG" id="noy:EXE57_15215"/>
<feature type="domain" description="Putative zinc-finger" evidence="8">
    <location>
        <begin position="11"/>
        <end position="41"/>
    </location>
</feature>
<organism evidence="9 10">
    <name type="scientific">Nocardioides euryhalodurans</name>
    <dbReference type="NCBI Taxonomy" id="2518370"/>
    <lineage>
        <taxon>Bacteria</taxon>
        <taxon>Bacillati</taxon>
        <taxon>Actinomycetota</taxon>
        <taxon>Actinomycetes</taxon>
        <taxon>Propionibacteriales</taxon>
        <taxon>Nocardioidaceae</taxon>
        <taxon>Nocardioides</taxon>
    </lineage>
</organism>
<evidence type="ECO:0000256" key="6">
    <source>
        <dbReference type="ARBA" id="ARBA00023163"/>
    </source>
</evidence>
<gene>
    <name evidence="9" type="ORF">EXE57_15215</name>
</gene>
<dbReference type="InterPro" id="IPR027383">
    <property type="entry name" value="Znf_put"/>
</dbReference>
<dbReference type="Proteomes" id="UP000294894">
    <property type="component" value="Chromosome"/>
</dbReference>
<dbReference type="EMBL" id="CP038267">
    <property type="protein sequence ID" value="QBR93468.1"/>
    <property type="molecule type" value="Genomic_DNA"/>
</dbReference>
<keyword evidence="10" id="KW-1185">Reference proteome</keyword>
<dbReference type="OrthoDB" id="5242431at2"/>
<evidence type="ECO:0000256" key="5">
    <source>
        <dbReference type="ARBA" id="ARBA00023136"/>
    </source>
</evidence>
<accession>A0A4P7GMR9</accession>
<name>A0A4P7GMR9_9ACTN</name>
<dbReference type="InterPro" id="IPR041916">
    <property type="entry name" value="Anti_sigma_zinc_sf"/>
</dbReference>
<reference evidence="9 10" key="1">
    <citation type="submission" date="2019-03" db="EMBL/GenBank/DDBJ databases">
        <title>Three New Species of Nocardioides, Nocardioides euryhalodurans sp. nov., Nocardioides seonyuensis sp. nov. and Nocardioides eburneoflavus sp. nov., Iolated from Soil.</title>
        <authorList>
            <person name="Roh S.G."/>
            <person name="Lee C."/>
            <person name="Kim M.-K."/>
            <person name="Kim S.B."/>
        </authorList>
    </citation>
    <scope>NUCLEOTIDE SEQUENCE [LARGE SCALE GENOMIC DNA]</scope>
    <source>
        <strain evidence="9 10">MMS17-SY117</strain>
    </source>
</reference>
<dbReference type="GO" id="GO:0016989">
    <property type="term" value="F:sigma factor antagonist activity"/>
    <property type="evidence" value="ECO:0007669"/>
    <property type="project" value="TreeGrafter"/>
</dbReference>
<evidence type="ECO:0000256" key="7">
    <source>
        <dbReference type="SAM" id="Phobius"/>
    </source>
</evidence>
<dbReference type="InterPro" id="IPR051474">
    <property type="entry name" value="Anti-sigma-K/W_factor"/>
</dbReference>
<evidence type="ECO:0000256" key="2">
    <source>
        <dbReference type="ARBA" id="ARBA00022692"/>
    </source>
</evidence>
<dbReference type="GO" id="GO:0006417">
    <property type="term" value="P:regulation of translation"/>
    <property type="evidence" value="ECO:0007669"/>
    <property type="project" value="TreeGrafter"/>
</dbReference>
<evidence type="ECO:0000313" key="9">
    <source>
        <dbReference type="EMBL" id="QBR93468.1"/>
    </source>
</evidence>
<proteinExistence type="predicted"/>
<evidence type="ECO:0000256" key="4">
    <source>
        <dbReference type="ARBA" id="ARBA00023015"/>
    </source>
</evidence>
<comment type="subcellular location">
    <subcellularLocation>
        <location evidence="1">Membrane</location>
        <topology evidence="1">Single-pass membrane protein</topology>
    </subcellularLocation>
</comment>
<dbReference type="Pfam" id="PF13490">
    <property type="entry name" value="zf-HC2"/>
    <property type="match status" value="1"/>
</dbReference>